<keyword evidence="3" id="KW-0067">ATP-binding</keyword>
<evidence type="ECO:0000313" key="6">
    <source>
        <dbReference type="Proteomes" id="UP000231569"/>
    </source>
</evidence>
<dbReference type="PANTHER" id="PTHR42918">
    <property type="entry name" value="LYSYL-TRNA SYNTHETASE"/>
    <property type="match status" value="1"/>
</dbReference>
<comment type="caution">
    <text evidence="5">The sequence shown here is derived from an EMBL/GenBank/DDBJ whole genome shotgun (WGS) entry which is preliminary data.</text>
</comment>
<dbReference type="PROSITE" id="PS50862">
    <property type="entry name" value="AA_TRNA_LIGASE_II"/>
    <property type="match status" value="1"/>
</dbReference>
<dbReference type="GO" id="GO:0006430">
    <property type="term" value="P:lysyl-tRNA aminoacylation"/>
    <property type="evidence" value="ECO:0007669"/>
    <property type="project" value="TreeGrafter"/>
</dbReference>
<dbReference type="InterPro" id="IPR045864">
    <property type="entry name" value="aa-tRNA-synth_II/BPL/LPL"/>
</dbReference>
<protein>
    <recommendedName>
        <fullName evidence="4">Aminoacyl-transfer RNA synthetases class-II family profile domain-containing protein</fullName>
    </recommendedName>
</protein>
<dbReference type="Pfam" id="PF00152">
    <property type="entry name" value="tRNA-synt_2"/>
    <property type="match status" value="1"/>
</dbReference>
<evidence type="ECO:0000313" key="5">
    <source>
        <dbReference type="EMBL" id="PJE63451.1"/>
    </source>
</evidence>
<evidence type="ECO:0000259" key="4">
    <source>
        <dbReference type="PROSITE" id="PS50862"/>
    </source>
</evidence>
<dbReference type="AlphaFoldDB" id="A0A2M8KU68"/>
<dbReference type="GO" id="GO:0005829">
    <property type="term" value="C:cytosol"/>
    <property type="evidence" value="ECO:0007669"/>
    <property type="project" value="TreeGrafter"/>
</dbReference>
<organism evidence="5 6">
    <name type="scientific">Candidatus Roizmanbacteria bacterium CG10_big_fil_rev_8_21_14_0_10_45_7</name>
    <dbReference type="NCBI Taxonomy" id="1974854"/>
    <lineage>
        <taxon>Bacteria</taxon>
        <taxon>Candidatus Roizmaniibacteriota</taxon>
    </lineage>
</organism>
<gene>
    <name evidence="5" type="ORF">COU89_03250</name>
</gene>
<dbReference type="SUPFAM" id="SSF55681">
    <property type="entry name" value="Class II aaRS and biotin synthetases"/>
    <property type="match status" value="1"/>
</dbReference>
<reference evidence="6" key="1">
    <citation type="submission" date="2017-09" db="EMBL/GenBank/DDBJ databases">
        <title>Depth-based differentiation of microbial function through sediment-hosted aquifers and enrichment of novel symbionts in the deep terrestrial subsurface.</title>
        <authorList>
            <person name="Probst A.J."/>
            <person name="Ladd B."/>
            <person name="Jarett J.K."/>
            <person name="Geller-Mcgrath D.E."/>
            <person name="Sieber C.M.K."/>
            <person name="Emerson J.B."/>
            <person name="Anantharaman K."/>
            <person name="Thomas B.C."/>
            <person name="Malmstrom R."/>
            <person name="Stieglmeier M."/>
            <person name="Klingl A."/>
            <person name="Woyke T."/>
            <person name="Ryan C.M."/>
            <person name="Banfield J.F."/>
        </authorList>
    </citation>
    <scope>NUCLEOTIDE SEQUENCE [LARGE SCALE GENOMIC DNA]</scope>
</reference>
<name>A0A2M8KU68_9BACT</name>
<accession>A0A2M8KU68</accession>
<proteinExistence type="predicted"/>
<sequence length="319" mass="36404">MLPDYQVWITPKYRMDHYIQTLQERSRVNYNLRTFLQEHSYLEVDVPVLVPSLIPESYLDTFSTTFIAPHMKPVPAYLTASPEAYLKRLLSMGIHRNLFYLGKAFRNNEPMDGVHNHEFTILEWYRLCPDYEAFMQETEAMLKAVMPPAYTDTPWERISMEEAFRKFVPASELKGKTFDSLSSDRFTQLYVQYLEPNMGTRGTPTFLMDFPAIQSPLSASKNGIAQRFELYLNGIELVNGCAELGDGAALEQNLAEEIRIRSELKKSSIIPDQGFIDAMKNGIPPCCGAAMGIDRLLMVMGGYQKLSDVILFPSSKLFS</sequence>
<evidence type="ECO:0000256" key="1">
    <source>
        <dbReference type="ARBA" id="ARBA00022598"/>
    </source>
</evidence>
<evidence type="ECO:0000256" key="3">
    <source>
        <dbReference type="ARBA" id="ARBA00022840"/>
    </source>
</evidence>
<feature type="domain" description="Aminoacyl-transfer RNA synthetases class-II family profile" evidence="4">
    <location>
        <begin position="25"/>
        <end position="313"/>
    </location>
</feature>
<dbReference type="GO" id="GO:0005524">
    <property type="term" value="F:ATP binding"/>
    <property type="evidence" value="ECO:0007669"/>
    <property type="project" value="InterPro"/>
</dbReference>
<dbReference type="PANTHER" id="PTHR42918:SF6">
    <property type="entry name" value="ELONGATION FACTOR P--(R)-BETA-LYSINE LIGASE"/>
    <property type="match status" value="1"/>
</dbReference>
<dbReference type="EMBL" id="PFEE01000067">
    <property type="protein sequence ID" value="PJE63451.1"/>
    <property type="molecule type" value="Genomic_DNA"/>
</dbReference>
<evidence type="ECO:0000256" key="2">
    <source>
        <dbReference type="ARBA" id="ARBA00022741"/>
    </source>
</evidence>
<keyword evidence="1" id="KW-0436">Ligase</keyword>
<dbReference type="InterPro" id="IPR006195">
    <property type="entry name" value="aa-tRNA-synth_II"/>
</dbReference>
<dbReference type="GO" id="GO:0004824">
    <property type="term" value="F:lysine-tRNA ligase activity"/>
    <property type="evidence" value="ECO:0007669"/>
    <property type="project" value="TreeGrafter"/>
</dbReference>
<dbReference type="GO" id="GO:0000049">
    <property type="term" value="F:tRNA binding"/>
    <property type="evidence" value="ECO:0007669"/>
    <property type="project" value="TreeGrafter"/>
</dbReference>
<keyword evidence="2" id="KW-0547">Nucleotide-binding</keyword>
<dbReference type="InterPro" id="IPR004364">
    <property type="entry name" value="Aa-tRNA-synt_II"/>
</dbReference>
<dbReference type="Proteomes" id="UP000231569">
    <property type="component" value="Unassembled WGS sequence"/>
</dbReference>
<dbReference type="Gene3D" id="3.30.930.10">
    <property type="entry name" value="Bira Bifunctional Protein, Domain 2"/>
    <property type="match status" value="1"/>
</dbReference>